<evidence type="ECO:0000313" key="3">
    <source>
        <dbReference type="Proteomes" id="UP000281771"/>
    </source>
</evidence>
<keyword evidence="2" id="KW-0378">Hydrolase</keyword>
<feature type="domain" description="Alpha/beta hydrolase fold-5" evidence="1">
    <location>
        <begin position="2"/>
        <end position="164"/>
    </location>
</feature>
<dbReference type="RefSeq" id="WP_124775146.1">
    <property type="nucleotide sequence ID" value="NZ_RQZA01000001.1"/>
</dbReference>
<keyword evidence="3" id="KW-1185">Reference proteome</keyword>
<evidence type="ECO:0000313" key="2">
    <source>
        <dbReference type="EMBL" id="RRD32241.1"/>
    </source>
</evidence>
<evidence type="ECO:0000259" key="1">
    <source>
        <dbReference type="Pfam" id="PF12695"/>
    </source>
</evidence>
<sequence>MLFGGGLVEEEAYAPLSKQLSDAGITVYLVQAPLNLPILASNKASSIIESENLEQVFLAGHSLGGVSFAQSVDQLYQNEQLAGIIFLASYPSEKNDLSKLNLPTLSITASKDQVLDWEKYQETKQLLPKEAEYFHIEGGNHSGFGAYGQQDGDGKPTINSSEQEDIVVNQIRAFIEKTNDQ</sequence>
<dbReference type="SUPFAM" id="SSF53474">
    <property type="entry name" value="alpha/beta-Hydrolases"/>
    <property type="match status" value="1"/>
</dbReference>
<organism evidence="2 3">
    <name type="scientific">Streptococcus minor</name>
    <dbReference type="NCBI Taxonomy" id="229549"/>
    <lineage>
        <taxon>Bacteria</taxon>
        <taxon>Bacillati</taxon>
        <taxon>Bacillota</taxon>
        <taxon>Bacilli</taxon>
        <taxon>Lactobacillales</taxon>
        <taxon>Streptococcaceae</taxon>
        <taxon>Streptococcus</taxon>
    </lineage>
</organism>
<dbReference type="EMBL" id="RQZA01000001">
    <property type="protein sequence ID" value="RRD32241.1"/>
    <property type="molecule type" value="Genomic_DNA"/>
</dbReference>
<protein>
    <submittedName>
        <fullName evidence="2">Alpha/beta hydrolase</fullName>
    </submittedName>
</protein>
<accession>A0A3P1VDL1</accession>
<dbReference type="STRING" id="1123309.GCA_000377005_01311"/>
<dbReference type="GO" id="GO:0016787">
    <property type="term" value="F:hydrolase activity"/>
    <property type="evidence" value="ECO:0007669"/>
    <property type="project" value="UniProtKB-KW"/>
</dbReference>
<proteinExistence type="predicted"/>
<dbReference type="AlphaFoldDB" id="A0A3P1VDL1"/>
<dbReference type="Proteomes" id="UP000281771">
    <property type="component" value="Unassembled WGS sequence"/>
</dbReference>
<reference evidence="2 3" key="1">
    <citation type="submission" date="2018-11" db="EMBL/GenBank/DDBJ databases">
        <title>Genomes From Bacteria Associated with the Canine Oral Cavity: a Test Case for Automated Genome-Based Taxonomic Assignment.</title>
        <authorList>
            <person name="Coil D.A."/>
            <person name="Jospin G."/>
            <person name="Darling A.E."/>
            <person name="Wallis C."/>
            <person name="Davis I.J."/>
            <person name="Harris S."/>
            <person name="Eisen J.A."/>
            <person name="Holcombe L.J."/>
            <person name="O'Flynn C."/>
        </authorList>
    </citation>
    <scope>NUCLEOTIDE SEQUENCE [LARGE SCALE GENOMIC DNA]</scope>
    <source>
        <strain evidence="2 3">OH4621_COT-116</strain>
    </source>
</reference>
<name>A0A3P1VDL1_9STRE</name>
<dbReference type="InterPro" id="IPR029058">
    <property type="entry name" value="AB_hydrolase_fold"/>
</dbReference>
<comment type="caution">
    <text evidence="2">The sequence shown here is derived from an EMBL/GenBank/DDBJ whole genome shotgun (WGS) entry which is preliminary data.</text>
</comment>
<dbReference type="InterPro" id="IPR029059">
    <property type="entry name" value="AB_hydrolase_5"/>
</dbReference>
<dbReference type="Pfam" id="PF12695">
    <property type="entry name" value="Abhydrolase_5"/>
    <property type="match status" value="1"/>
</dbReference>
<dbReference type="Gene3D" id="3.40.50.1820">
    <property type="entry name" value="alpha/beta hydrolase"/>
    <property type="match status" value="1"/>
</dbReference>
<gene>
    <name evidence="2" type="ORF">EII38_00460</name>
</gene>